<dbReference type="EMBL" id="MU274904">
    <property type="protein sequence ID" value="KAI0092203.1"/>
    <property type="molecule type" value="Genomic_DNA"/>
</dbReference>
<proteinExistence type="predicted"/>
<gene>
    <name evidence="1" type="ORF">BDY19DRAFT_586862</name>
</gene>
<keyword evidence="2" id="KW-1185">Reference proteome</keyword>
<evidence type="ECO:0000313" key="1">
    <source>
        <dbReference type="EMBL" id="KAI0092203.1"/>
    </source>
</evidence>
<organism evidence="1 2">
    <name type="scientific">Irpex rosettiformis</name>
    <dbReference type="NCBI Taxonomy" id="378272"/>
    <lineage>
        <taxon>Eukaryota</taxon>
        <taxon>Fungi</taxon>
        <taxon>Dikarya</taxon>
        <taxon>Basidiomycota</taxon>
        <taxon>Agaricomycotina</taxon>
        <taxon>Agaricomycetes</taxon>
        <taxon>Polyporales</taxon>
        <taxon>Irpicaceae</taxon>
        <taxon>Irpex</taxon>
    </lineage>
</organism>
<reference evidence="1" key="1">
    <citation type="journal article" date="2021" name="Environ. Microbiol.">
        <title>Gene family expansions and transcriptome signatures uncover fungal adaptations to wood decay.</title>
        <authorList>
            <person name="Hage H."/>
            <person name="Miyauchi S."/>
            <person name="Viragh M."/>
            <person name="Drula E."/>
            <person name="Min B."/>
            <person name="Chaduli D."/>
            <person name="Navarro D."/>
            <person name="Favel A."/>
            <person name="Norest M."/>
            <person name="Lesage-Meessen L."/>
            <person name="Balint B."/>
            <person name="Merenyi Z."/>
            <person name="de Eugenio L."/>
            <person name="Morin E."/>
            <person name="Martinez A.T."/>
            <person name="Baldrian P."/>
            <person name="Stursova M."/>
            <person name="Martinez M.J."/>
            <person name="Novotny C."/>
            <person name="Magnuson J.K."/>
            <person name="Spatafora J.W."/>
            <person name="Maurice S."/>
            <person name="Pangilinan J."/>
            <person name="Andreopoulos W."/>
            <person name="LaButti K."/>
            <person name="Hundley H."/>
            <person name="Na H."/>
            <person name="Kuo A."/>
            <person name="Barry K."/>
            <person name="Lipzen A."/>
            <person name="Henrissat B."/>
            <person name="Riley R."/>
            <person name="Ahrendt S."/>
            <person name="Nagy L.G."/>
            <person name="Grigoriev I.V."/>
            <person name="Martin F."/>
            <person name="Rosso M.N."/>
        </authorList>
    </citation>
    <scope>NUCLEOTIDE SEQUENCE</scope>
    <source>
        <strain evidence="1">CBS 384.51</strain>
    </source>
</reference>
<name>A0ACB8UD05_9APHY</name>
<protein>
    <submittedName>
        <fullName evidence="1">Uncharacterized protein</fullName>
    </submittedName>
</protein>
<accession>A0ACB8UD05</accession>
<dbReference type="Proteomes" id="UP001055072">
    <property type="component" value="Unassembled WGS sequence"/>
</dbReference>
<comment type="caution">
    <text evidence="1">The sequence shown here is derived from an EMBL/GenBank/DDBJ whole genome shotgun (WGS) entry which is preliminary data.</text>
</comment>
<evidence type="ECO:0000313" key="2">
    <source>
        <dbReference type="Proteomes" id="UP001055072"/>
    </source>
</evidence>
<sequence>MPPPSKKARLAQSQRPPGTRYFNNGLLDDIENIRIDPNFIPFIAEDVDAPDSEDESGGAMRSFNIADDEENPLSRDTSADSDSDSEEAEAEWCADREEKAVCEAVKLASKFWKKALDKRPRAGKPPPPLKARATYTGVSKSSKYAKNALNRKAAEGCSRISNFFRPKAPSPVPHSVFNSEPESSACNLSSERITTDTSEYIQDHVYQISETRLLAIHRPASLPLCSQALHQKHLQ</sequence>